<dbReference type="EMBL" id="AP008957">
    <property type="protein sequence ID" value="BAH32757.1"/>
    <property type="molecule type" value="Genomic_DNA"/>
</dbReference>
<accession>C0ZWM2</accession>
<evidence type="ECO:0000256" key="1">
    <source>
        <dbReference type="SAM" id="MobiDB-lite"/>
    </source>
</evidence>
<evidence type="ECO:0000313" key="2">
    <source>
        <dbReference type="EMBL" id="BAH32757.1"/>
    </source>
</evidence>
<dbReference type="Proteomes" id="UP000002204">
    <property type="component" value="Chromosome"/>
</dbReference>
<dbReference type="eggNOG" id="ENOG502ZBFQ">
    <property type="taxonomic scope" value="Bacteria"/>
</dbReference>
<gene>
    <name evidence="2" type="ordered locus">RER_20490</name>
</gene>
<evidence type="ECO:0000313" key="3">
    <source>
        <dbReference type="Proteomes" id="UP000002204"/>
    </source>
</evidence>
<sequence length="429" mass="46946">MTNPRYAFRSAVDRLPPMAGDIVPIEIGLTDGDLVTLWAPRWREGDDEWEAFLGHEEDLYGFSSVAELAAFIRTDSDNDLVEHPAWAVVSGLSAAELEPEENFTFDFVGVPELAAGDPEALAVSELEDTLNMARNIGEVCELDAVIRFFSGHPVLGALATGAGTFEGREGLELWDQVGAAIVKDWDAVLDAIDKVVTSPKVDAAAVAVAEAELLAAAENTVDADDVAEEGEDEEFDEDDLDEEEDEVETFWGEVGVDPIRIITSAETFYTLRCYMGDQAIFLGKDGLITVFRSERALARYLADNHEHDLSQVSTYGEIQNAAVDGSLEIEVTDENVYVLPGIADDLAQGPDVVDAEQLELAVELFTDAADFADDDSTEEALSASNELGWYVSYLLNPDPSRMAPSAPFTKESEAWRELEREFEARLRSE</sequence>
<protein>
    <recommendedName>
        <fullName evidence="4">Primosomal protein</fullName>
    </recommendedName>
</protein>
<dbReference type="AlphaFoldDB" id="C0ZWM2"/>
<name>C0ZWM2_RHOE4</name>
<reference evidence="2 3" key="2">
    <citation type="journal article" date="2006" name="Environ. Microbiol.">
        <title>Sequence analysis of three plasmids harboured in Rhodococcus erythropolis strain PR4.</title>
        <authorList>
            <person name="Sekine M."/>
            <person name="Tanikawa S."/>
            <person name="Omata S."/>
            <person name="Saito M."/>
            <person name="Fujisawa T."/>
            <person name="Tsukatani N."/>
            <person name="Tajima T."/>
            <person name="Sekigawa T."/>
            <person name="Kosugi H."/>
            <person name="Matsuo Y."/>
            <person name="Nishiko R."/>
            <person name="Imamura K."/>
            <person name="Ito M."/>
            <person name="Narita H."/>
            <person name="Tago S."/>
            <person name="Fujita N."/>
            <person name="Harayama S."/>
        </authorList>
    </citation>
    <scope>NUCLEOTIDE SEQUENCE [LARGE SCALE GENOMIC DNA]</scope>
    <source>
        <strain evidence="3">PR4 / NBRC 100887</strain>
    </source>
</reference>
<dbReference type="HOGENOM" id="CLU_653495_0_0_11"/>
<feature type="region of interest" description="Disordered" evidence="1">
    <location>
        <begin position="221"/>
        <end position="241"/>
    </location>
</feature>
<evidence type="ECO:0008006" key="4">
    <source>
        <dbReference type="Google" id="ProtNLM"/>
    </source>
</evidence>
<dbReference type="KEGG" id="rer:RER_20490"/>
<proteinExistence type="predicted"/>
<reference evidence="3" key="1">
    <citation type="submission" date="2005-03" db="EMBL/GenBank/DDBJ databases">
        <title>Comparison of the complete genome sequences of Rhodococcus erythropolis PR4 and Rhodococcus opacus B4.</title>
        <authorList>
            <person name="Takarada H."/>
            <person name="Sekine M."/>
            <person name="Hosoyama A."/>
            <person name="Yamada R."/>
            <person name="Fujisawa T."/>
            <person name="Omata S."/>
            <person name="Shimizu A."/>
            <person name="Tsukatani N."/>
            <person name="Tanikawa S."/>
            <person name="Fujita N."/>
            <person name="Harayama S."/>
        </authorList>
    </citation>
    <scope>NUCLEOTIDE SEQUENCE [LARGE SCALE GENOMIC DNA]</scope>
    <source>
        <strain evidence="3">PR4 / NBRC 100887</strain>
    </source>
</reference>
<organism evidence="2 3">
    <name type="scientific">Rhodococcus erythropolis (strain PR4 / NBRC 100887)</name>
    <dbReference type="NCBI Taxonomy" id="234621"/>
    <lineage>
        <taxon>Bacteria</taxon>
        <taxon>Bacillati</taxon>
        <taxon>Actinomycetota</taxon>
        <taxon>Actinomycetes</taxon>
        <taxon>Mycobacteriales</taxon>
        <taxon>Nocardiaceae</taxon>
        <taxon>Rhodococcus</taxon>
        <taxon>Rhodococcus erythropolis group</taxon>
    </lineage>
</organism>